<evidence type="ECO:0000259" key="2">
    <source>
        <dbReference type="Pfam" id="PF17881"/>
    </source>
</evidence>
<dbReference type="InterPro" id="IPR041401">
    <property type="entry name" value="TseB-like_dom"/>
</dbReference>
<dbReference type="InterPro" id="IPR046350">
    <property type="entry name" value="Cystatin_sf"/>
</dbReference>
<protein>
    <recommendedName>
        <fullName evidence="2">Cell wall elongation regulator TseB-like domain-containing protein</fullName>
    </recommendedName>
</protein>
<evidence type="ECO:0000313" key="4">
    <source>
        <dbReference type="Proteomes" id="UP000275473"/>
    </source>
</evidence>
<dbReference type="Gene3D" id="3.10.450.40">
    <property type="match status" value="2"/>
</dbReference>
<evidence type="ECO:0000313" key="3">
    <source>
        <dbReference type="EMBL" id="RNF40479.1"/>
    </source>
</evidence>
<keyword evidence="1" id="KW-1133">Transmembrane helix</keyword>
<gene>
    <name evidence="3" type="ORF">EEX84_03385</name>
</gene>
<proteinExistence type="predicted"/>
<keyword evidence="4" id="KW-1185">Reference proteome</keyword>
<dbReference type="Pfam" id="PF17881">
    <property type="entry name" value="TseB"/>
    <property type="match status" value="1"/>
</dbReference>
<organism evidence="3 4">
    <name type="scientific">Planococcus salinus</name>
    <dbReference type="NCBI Taxonomy" id="1848460"/>
    <lineage>
        <taxon>Bacteria</taxon>
        <taxon>Bacillati</taxon>
        <taxon>Bacillota</taxon>
        <taxon>Bacilli</taxon>
        <taxon>Bacillales</taxon>
        <taxon>Caryophanaceae</taxon>
        <taxon>Planococcus</taxon>
    </lineage>
</organism>
<feature type="transmembrane region" description="Helical" evidence="1">
    <location>
        <begin position="6"/>
        <end position="27"/>
    </location>
</feature>
<dbReference type="RefSeq" id="WP_123164178.1">
    <property type="nucleotide sequence ID" value="NZ_RIAX01000002.1"/>
</dbReference>
<evidence type="ECO:0000256" key="1">
    <source>
        <dbReference type="SAM" id="Phobius"/>
    </source>
</evidence>
<dbReference type="EMBL" id="RIAX01000002">
    <property type="protein sequence ID" value="RNF40479.1"/>
    <property type="molecule type" value="Genomic_DNA"/>
</dbReference>
<feature type="domain" description="Cell wall elongation regulator TseB-like" evidence="2">
    <location>
        <begin position="37"/>
        <end position="81"/>
    </location>
</feature>
<keyword evidence="1" id="KW-0472">Membrane</keyword>
<dbReference type="OrthoDB" id="2381181at2"/>
<sequence>MKQWFTFIAGFLSFLAVGLMIVILFIGNQPYSDVEKQAIAFVEKENFLAEIDRAYVYADSQLSVTVIGTDKEGRQKAVFVPVEEGDVAFADLENATSAQEARDIALADMDVKKVLHTKLGMESEGAVWEVAFVNNEDTLNYVYILAHDGTWWKRILNL</sequence>
<comment type="caution">
    <text evidence="3">The sequence shown here is derived from an EMBL/GenBank/DDBJ whole genome shotgun (WGS) entry which is preliminary data.</text>
</comment>
<keyword evidence="1" id="KW-0812">Transmembrane</keyword>
<dbReference type="Proteomes" id="UP000275473">
    <property type="component" value="Unassembled WGS sequence"/>
</dbReference>
<dbReference type="AlphaFoldDB" id="A0A3M8P9V9"/>
<dbReference type="SUPFAM" id="SSF54403">
    <property type="entry name" value="Cystatin/monellin"/>
    <property type="match status" value="2"/>
</dbReference>
<name>A0A3M8P9V9_9BACL</name>
<accession>A0A3M8P9V9</accession>
<reference evidence="3 4" key="1">
    <citation type="journal article" date="2018" name="Int. J. Syst. Evol. Microbiol.">
        <title>Planococcus salinus sp. nov., a moderately halophilic bacterium isolated from a saline-alkali soil.</title>
        <authorList>
            <person name="Gan L."/>
        </authorList>
    </citation>
    <scope>NUCLEOTIDE SEQUENCE [LARGE SCALE GENOMIC DNA]</scope>
    <source>
        <strain evidence="3 4">LCB217</strain>
    </source>
</reference>